<dbReference type="GO" id="GO:0003677">
    <property type="term" value="F:DNA binding"/>
    <property type="evidence" value="ECO:0007669"/>
    <property type="project" value="UniProtKB-KW"/>
</dbReference>
<dbReference type="InterPro" id="IPR011006">
    <property type="entry name" value="CheY-like_superfamily"/>
</dbReference>
<sequence>MNAQNVLLVDDQPLIRKSLRSILESIDENLIIIAASSLEEAIRYVHSGQQPLLTLLDLQLPDATGTVTLDTFRRKCPGLPIVAMIERADQAVTHACQVAGTLGLVLKNADTQPITDCLRTAIRLARNSNDPKSGSGSAPASHAAVVRPEFQDHLSIPKANAPQGLRVQPAVYPGSNTAPAQPHREYRDGRHLGLSERQRSVLRLMMLGLPNKSICRELGLAEGTVKVHVSSILRILGISSRAQVAMAAMRSGIQFEDIATS</sequence>
<dbReference type="InterPro" id="IPR039420">
    <property type="entry name" value="WalR-like"/>
</dbReference>
<dbReference type="STRING" id="887898.HMPREF0551_0001"/>
<dbReference type="InterPro" id="IPR036388">
    <property type="entry name" value="WH-like_DNA-bd_sf"/>
</dbReference>
<evidence type="ECO:0000256" key="2">
    <source>
        <dbReference type="PROSITE-ProRule" id="PRU00169"/>
    </source>
</evidence>
<dbReference type="SMART" id="SM00421">
    <property type="entry name" value="HTH_LUXR"/>
    <property type="match status" value="1"/>
</dbReference>
<dbReference type="GO" id="GO:0000160">
    <property type="term" value="P:phosphorelay signal transduction system"/>
    <property type="evidence" value="ECO:0007669"/>
    <property type="project" value="InterPro"/>
</dbReference>
<feature type="domain" description="HTH luxR-type" evidence="3">
    <location>
        <begin position="187"/>
        <end position="252"/>
    </location>
</feature>
<dbReference type="PROSITE" id="PS50043">
    <property type="entry name" value="HTH_LUXR_2"/>
    <property type="match status" value="1"/>
</dbReference>
<evidence type="ECO:0000313" key="6">
    <source>
        <dbReference type="Proteomes" id="UP000011021"/>
    </source>
</evidence>
<gene>
    <name evidence="5" type="ORF">HMPREF0551_0001</name>
</gene>
<dbReference type="CDD" id="cd06170">
    <property type="entry name" value="LuxR_C_like"/>
    <property type="match status" value="1"/>
</dbReference>
<evidence type="ECO:0000256" key="1">
    <source>
        <dbReference type="ARBA" id="ARBA00023125"/>
    </source>
</evidence>
<feature type="modified residue" description="4-aspartylphosphate" evidence="2">
    <location>
        <position position="57"/>
    </location>
</feature>
<name>E7RU35_9BURK</name>
<evidence type="ECO:0000259" key="3">
    <source>
        <dbReference type="PROSITE" id="PS50043"/>
    </source>
</evidence>
<feature type="domain" description="Response regulatory" evidence="4">
    <location>
        <begin position="5"/>
        <end position="122"/>
    </location>
</feature>
<dbReference type="PROSITE" id="PS50110">
    <property type="entry name" value="RESPONSE_REGULATORY"/>
    <property type="match status" value="1"/>
</dbReference>
<evidence type="ECO:0000259" key="4">
    <source>
        <dbReference type="PROSITE" id="PS50110"/>
    </source>
</evidence>
<dbReference type="Proteomes" id="UP000011021">
    <property type="component" value="Unassembled WGS sequence"/>
</dbReference>
<dbReference type="SMART" id="SM00448">
    <property type="entry name" value="REC"/>
    <property type="match status" value="1"/>
</dbReference>
<dbReference type="Pfam" id="PF00072">
    <property type="entry name" value="Response_reg"/>
    <property type="match status" value="1"/>
</dbReference>
<keyword evidence="1" id="KW-0238">DNA-binding</keyword>
<dbReference type="SUPFAM" id="SSF46894">
    <property type="entry name" value="C-terminal effector domain of the bipartite response regulators"/>
    <property type="match status" value="1"/>
</dbReference>
<dbReference type="HOGENOM" id="CLU_000445_90_8_4"/>
<comment type="caution">
    <text evidence="5">The sequence shown here is derived from an EMBL/GenBank/DDBJ whole genome shotgun (WGS) entry which is preliminary data.</text>
</comment>
<dbReference type="Gene3D" id="3.40.50.2300">
    <property type="match status" value="1"/>
</dbReference>
<dbReference type="InterPro" id="IPR001789">
    <property type="entry name" value="Sig_transdc_resp-reg_receiver"/>
</dbReference>
<protein>
    <submittedName>
        <fullName evidence="5">Transcriptional regulator, LuxR family</fullName>
    </submittedName>
</protein>
<dbReference type="PANTHER" id="PTHR43214:SF44">
    <property type="entry name" value="TWO-COMPONENT RESPONSE REGULATOR"/>
    <property type="match status" value="1"/>
</dbReference>
<dbReference type="InterPro" id="IPR000792">
    <property type="entry name" value="Tscrpt_reg_LuxR_C"/>
</dbReference>
<dbReference type="RefSeq" id="WP_005671653.1">
    <property type="nucleotide sequence ID" value="NZ_CP146288.1"/>
</dbReference>
<dbReference type="Pfam" id="PF00196">
    <property type="entry name" value="GerE"/>
    <property type="match status" value="1"/>
</dbReference>
<proteinExistence type="predicted"/>
<dbReference type="eggNOG" id="COG2197">
    <property type="taxonomic scope" value="Bacteria"/>
</dbReference>
<dbReference type="EMBL" id="AEQP01000001">
    <property type="protein sequence ID" value="EFV95818.1"/>
    <property type="molecule type" value="Genomic_DNA"/>
</dbReference>
<dbReference type="Gene3D" id="1.10.10.10">
    <property type="entry name" value="Winged helix-like DNA-binding domain superfamily/Winged helix DNA-binding domain"/>
    <property type="match status" value="1"/>
</dbReference>
<dbReference type="SUPFAM" id="SSF52172">
    <property type="entry name" value="CheY-like"/>
    <property type="match status" value="1"/>
</dbReference>
<organism evidence="5 6">
    <name type="scientific">Lautropia mirabilis ATCC 51599</name>
    <dbReference type="NCBI Taxonomy" id="887898"/>
    <lineage>
        <taxon>Bacteria</taxon>
        <taxon>Pseudomonadati</taxon>
        <taxon>Pseudomonadota</taxon>
        <taxon>Betaproteobacteria</taxon>
        <taxon>Burkholderiales</taxon>
        <taxon>Burkholderiaceae</taxon>
        <taxon>Lautropia</taxon>
    </lineage>
</organism>
<reference evidence="5 6" key="1">
    <citation type="submission" date="2010-12" db="EMBL/GenBank/DDBJ databases">
        <authorList>
            <person name="Muzny D."/>
            <person name="Qin X."/>
            <person name="Deng J."/>
            <person name="Jiang H."/>
            <person name="Liu Y."/>
            <person name="Qu J."/>
            <person name="Song X.-Z."/>
            <person name="Zhang L."/>
            <person name="Thornton R."/>
            <person name="Coyle M."/>
            <person name="Francisco L."/>
            <person name="Jackson L."/>
            <person name="Javaid M."/>
            <person name="Korchina V."/>
            <person name="Kovar C."/>
            <person name="Mata R."/>
            <person name="Mathew T."/>
            <person name="Ngo R."/>
            <person name="Nguyen L."/>
            <person name="Nguyen N."/>
            <person name="Okwuonu G."/>
            <person name="Ongeri F."/>
            <person name="Pham C."/>
            <person name="Simmons D."/>
            <person name="Wilczek-Boney K."/>
            <person name="Hale W."/>
            <person name="Jakkamsetti A."/>
            <person name="Pham P."/>
            <person name="Ruth R."/>
            <person name="San Lucas F."/>
            <person name="Warren J."/>
            <person name="Zhang J."/>
            <person name="Zhao Z."/>
            <person name="Zhou C."/>
            <person name="Zhu D."/>
            <person name="Lee S."/>
            <person name="Bess C."/>
            <person name="Blankenburg K."/>
            <person name="Forbes L."/>
            <person name="Fu Q."/>
            <person name="Gubbala S."/>
            <person name="Hirani K."/>
            <person name="Jayaseelan J.C."/>
            <person name="Lara F."/>
            <person name="Munidasa M."/>
            <person name="Palculict T."/>
            <person name="Patil S."/>
            <person name="Pu L.-L."/>
            <person name="Saada N."/>
            <person name="Tang L."/>
            <person name="Weissenberger G."/>
            <person name="Zhu Y."/>
            <person name="Hemphill L."/>
            <person name="Shang Y."/>
            <person name="Youmans B."/>
            <person name="Ayvaz T."/>
            <person name="Ross M."/>
            <person name="Santibanez J."/>
            <person name="Aqrawi P."/>
            <person name="Gross S."/>
            <person name="Joshi V."/>
            <person name="Fowler G."/>
            <person name="Nazareth L."/>
            <person name="Reid J."/>
            <person name="Worley K."/>
            <person name="Petrosino J."/>
            <person name="Highlander S."/>
            <person name="Gibbs R."/>
        </authorList>
    </citation>
    <scope>NUCLEOTIDE SEQUENCE [LARGE SCALE GENOMIC DNA]</scope>
    <source>
        <strain evidence="5 6">ATCC 51599</strain>
    </source>
</reference>
<keyword evidence="6" id="KW-1185">Reference proteome</keyword>
<evidence type="ECO:0000313" key="5">
    <source>
        <dbReference type="EMBL" id="EFV95818.1"/>
    </source>
</evidence>
<keyword evidence="2" id="KW-0597">Phosphoprotein</keyword>
<dbReference type="GO" id="GO:0006355">
    <property type="term" value="P:regulation of DNA-templated transcription"/>
    <property type="evidence" value="ECO:0007669"/>
    <property type="project" value="InterPro"/>
</dbReference>
<accession>E7RU35</accession>
<dbReference type="PRINTS" id="PR00038">
    <property type="entry name" value="HTHLUXR"/>
</dbReference>
<dbReference type="AlphaFoldDB" id="E7RU35"/>
<dbReference type="InterPro" id="IPR016032">
    <property type="entry name" value="Sig_transdc_resp-reg_C-effctor"/>
</dbReference>
<dbReference type="PANTHER" id="PTHR43214">
    <property type="entry name" value="TWO-COMPONENT RESPONSE REGULATOR"/>
    <property type="match status" value="1"/>
</dbReference>